<proteinExistence type="inferred from homology"/>
<dbReference type="Pfam" id="PF08593">
    <property type="entry name" value="Mug135_C"/>
    <property type="match status" value="1"/>
</dbReference>
<feature type="region of interest" description="Disordered" evidence="2">
    <location>
        <begin position="1"/>
        <end position="25"/>
    </location>
</feature>
<evidence type="ECO:0000256" key="1">
    <source>
        <dbReference type="ARBA" id="ARBA00005788"/>
    </source>
</evidence>
<comment type="caution">
    <text evidence="4">The sequence shown here is derived from an EMBL/GenBank/DDBJ whole genome shotgun (WGS) entry which is preliminary data.</text>
</comment>
<dbReference type="AlphaFoldDB" id="A0A397SQM7"/>
<name>A0A397SQM7_9GLOM</name>
<comment type="similarity">
    <text evidence="1">Belongs to the UPF0612 family.</text>
</comment>
<sequence>MAFNLPTYVGNQPSHPTNIPQNITPNNPTDNEYARAVLYTAEVVNRYQFGDANDTDVASASDFMFQVGNVRLLALQPGTLQGAPAWANQLQQNINQFQQNMHQGFNQLQQNFHQRFNHLEINTAKAYNASCGDGMSRPWIVVKDGNGVDPTIPPNNLPPLYNRNVITGLNNNATNAYIAFYQINVPANATIARKKTEIAGYLGASFVGISF</sequence>
<evidence type="ECO:0000313" key="5">
    <source>
        <dbReference type="Proteomes" id="UP000265703"/>
    </source>
</evidence>
<evidence type="ECO:0000259" key="3">
    <source>
        <dbReference type="Pfam" id="PF08593"/>
    </source>
</evidence>
<keyword evidence="5" id="KW-1185">Reference proteome</keyword>
<accession>A0A397SQM7</accession>
<dbReference type="InterPro" id="IPR013902">
    <property type="entry name" value="Mug135-like_C"/>
</dbReference>
<gene>
    <name evidence="4" type="ORF">C1645_831219</name>
</gene>
<dbReference type="OrthoDB" id="10564063at2759"/>
<evidence type="ECO:0000256" key="2">
    <source>
        <dbReference type="SAM" id="MobiDB-lite"/>
    </source>
</evidence>
<dbReference type="EMBL" id="QKYT01000444">
    <property type="protein sequence ID" value="RIA85151.1"/>
    <property type="molecule type" value="Genomic_DNA"/>
</dbReference>
<organism evidence="4 5">
    <name type="scientific">Glomus cerebriforme</name>
    <dbReference type="NCBI Taxonomy" id="658196"/>
    <lineage>
        <taxon>Eukaryota</taxon>
        <taxon>Fungi</taxon>
        <taxon>Fungi incertae sedis</taxon>
        <taxon>Mucoromycota</taxon>
        <taxon>Glomeromycotina</taxon>
        <taxon>Glomeromycetes</taxon>
        <taxon>Glomerales</taxon>
        <taxon>Glomeraceae</taxon>
        <taxon>Glomus</taxon>
    </lineage>
</organism>
<reference evidence="4 5" key="1">
    <citation type="submission" date="2018-06" db="EMBL/GenBank/DDBJ databases">
        <title>Comparative genomics reveals the genomic features of Rhizophagus irregularis, R. cerebriforme, R. diaphanum and Gigaspora rosea, and their symbiotic lifestyle signature.</title>
        <authorList>
            <person name="Morin E."/>
            <person name="San Clemente H."/>
            <person name="Chen E.C.H."/>
            <person name="De La Providencia I."/>
            <person name="Hainaut M."/>
            <person name="Kuo A."/>
            <person name="Kohler A."/>
            <person name="Murat C."/>
            <person name="Tang N."/>
            <person name="Roy S."/>
            <person name="Loubradou J."/>
            <person name="Henrissat B."/>
            <person name="Grigoriev I.V."/>
            <person name="Corradi N."/>
            <person name="Roux C."/>
            <person name="Martin F.M."/>
        </authorList>
    </citation>
    <scope>NUCLEOTIDE SEQUENCE [LARGE SCALE GENOMIC DNA]</scope>
    <source>
        <strain evidence="4 5">DAOM 227022</strain>
    </source>
</reference>
<feature type="domain" description="Mug135-like C-terminal" evidence="3">
    <location>
        <begin position="126"/>
        <end position="204"/>
    </location>
</feature>
<protein>
    <recommendedName>
        <fullName evidence="3">Mug135-like C-terminal domain-containing protein</fullName>
    </recommendedName>
</protein>
<evidence type="ECO:0000313" key="4">
    <source>
        <dbReference type="EMBL" id="RIA85151.1"/>
    </source>
</evidence>
<dbReference type="Proteomes" id="UP000265703">
    <property type="component" value="Unassembled WGS sequence"/>
</dbReference>
<feature type="compositionally biased region" description="Low complexity" evidence="2">
    <location>
        <begin position="16"/>
        <end position="25"/>
    </location>
</feature>